<dbReference type="Pfam" id="PF00905">
    <property type="entry name" value="Transpeptidase"/>
    <property type="match status" value="1"/>
</dbReference>
<keyword evidence="1" id="KW-0472">Membrane</keyword>
<dbReference type="PANTHER" id="PTHR30627">
    <property type="entry name" value="PEPTIDOGLYCAN D,D-TRANSPEPTIDASE"/>
    <property type="match status" value="1"/>
</dbReference>
<feature type="domain" description="Penicillin binding protein A dimerisation" evidence="3">
    <location>
        <begin position="56"/>
        <end position="128"/>
    </location>
</feature>
<evidence type="ECO:0000259" key="3">
    <source>
        <dbReference type="Pfam" id="PF21922"/>
    </source>
</evidence>
<gene>
    <name evidence="4" type="ORF">HMPREF3229_01125</name>
</gene>
<dbReference type="AlphaFoldDB" id="A0A133PLS3"/>
<dbReference type="PANTHER" id="PTHR30627:SF24">
    <property type="entry name" value="PENICILLIN-BINDING PROTEIN 4B"/>
    <property type="match status" value="1"/>
</dbReference>
<dbReference type="InterPro" id="IPR001460">
    <property type="entry name" value="PCN-bd_Tpept"/>
</dbReference>
<dbReference type="SUPFAM" id="SSF56519">
    <property type="entry name" value="Penicillin binding protein dimerisation domain"/>
    <property type="match status" value="1"/>
</dbReference>
<dbReference type="GO" id="GO:0005886">
    <property type="term" value="C:plasma membrane"/>
    <property type="evidence" value="ECO:0007669"/>
    <property type="project" value="TreeGrafter"/>
</dbReference>
<feature type="domain" description="Penicillin-binding protein transpeptidase" evidence="2">
    <location>
        <begin position="162"/>
        <end position="468"/>
    </location>
</feature>
<feature type="transmembrane region" description="Helical" evidence="1">
    <location>
        <begin position="9"/>
        <end position="32"/>
    </location>
</feature>
<dbReference type="Pfam" id="PF21922">
    <property type="entry name" value="PBP_dimer_2"/>
    <property type="match status" value="1"/>
</dbReference>
<name>A0A133PLS3_9FIRM</name>
<dbReference type="InterPro" id="IPR036138">
    <property type="entry name" value="PBP_dimer_sf"/>
</dbReference>
<sequence>MNSKDNKRILVLLVFLMFLLVAPIIYLTYFTVFKAEDIVKHPANRRSELRENSVKRGTFYDRNHEVLAYSNGEKYNYHRIYNQPIIYSHIIGYSDKIVDKYGLEKELNDYLVGKEGSKILKTFKSIINKNYDPYTGDDITLTTDTALQEKTRSVLSANSDKGSVVIMNPKTGEVLSMVSLPDFNSQNIAQDMQKINEANNGALFNSATKGKFAPGSVYKIVTTTAILESGISQKYTDEGMEKIDNGREFKNAGNKIYGRVDLKRAFTNSLNTYFVRKSVDMGIDIMGQVSEKYMINKKVNFELPLETSTWTFKRSGFDRTALAAGGIGHDTILVTPLEMCMIASTIANDGVMMQPHLVKKIDSSDGKNVLRNTPTVLSEVTSKENADQITKYMVNVVNNGTGTEAYVSGLKVAGKTGTAQLDLKEGTNNAWFVGFAPADDPQVAISVVIPNVKDYGSQAAAPIAGELLKYAINNLQLEEE</sequence>
<comment type="caution">
    <text evidence="4">The sequence shown here is derived from an EMBL/GenBank/DDBJ whole genome shotgun (WGS) entry which is preliminary data.</text>
</comment>
<dbReference type="EMBL" id="LRQE01000034">
    <property type="protein sequence ID" value="KXA29501.1"/>
    <property type="molecule type" value="Genomic_DNA"/>
</dbReference>
<evidence type="ECO:0000313" key="5">
    <source>
        <dbReference type="Proteomes" id="UP000070174"/>
    </source>
</evidence>
<dbReference type="SUPFAM" id="SSF56601">
    <property type="entry name" value="beta-lactamase/transpeptidase-like"/>
    <property type="match status" value="1"/>
</dbReference>
<evidence type="ECO:0000259" key="2">
    <source>
        <dbReference type="Pfam" id="PF00905"/>
    </source>
</evidence>
<dbReference type="GO" id="GO:0008658">
    <property type="term" value="F:penicillin binding"/>
    <property type="evidence" value="ECO:0007669"/>
    <property type="project" value="InterPro"/>
</dbReference>
<dbReference type="InterPro" id="IPR054120">
    <property type="entry name" value="PBPA_dimer"/>
</dbReference>
<evidence type="ECO:0000313" key="4">
    <source>
        <dbReference type="EMBL" id="KXA29501.1"/>
    </source>
</evidence>
<protein>
    <submittedName>
        <fullName evidence="4">Penicillin-binding protein, transpeptidase domain protein</fullName>
    </submittedName>
</protein>
<dbReference type="GO" id="GO:0071555">
    <property type="term" value="P:cell wall organization"/>
    <property type="evidence" value="ECO:0007669"/>
    <property type="project" value="TreeGrafter"/>
</dbReference>
<dbReference type="Gene3D" id="3.90.1310.10">
    <property type="entry name" value="Penicillin-binding protein 2a (Domain 2)"/>
    <property type="match status" value="1"/>
</dbReference>
<dbReference type="PATRIC" id="fig|54005.3.peg.1108"/>
<dbReference type="RefSeq" id="WP_060800222.1">
    <property type="nucleotide sequence ID" value="NZ_KQ957101.1"/>
</dbReference>
<accession>A0A133PLS3</accession>
<organism evidence="4">
    <name type="scientific">Peptoniphilus harei</name>
    <dbReference type="NCBI Taxonomy" id="54005"/>
    <lineage>
        <taxon>Bacteria</taxon>
        <taxon>Bacillati</taxon>
        <taxon>Bacillota</taxon>
        <taxon>Tissierellia</taxon>
        <taxon>Tissierellales</taxon>
        <taxon>Peptoniphilaceae</taxon>
        <taxon>Peptoniphilus</taxon>
    </lineage>
</organism>
<dbReference type="Proteomes" id="UP000070174">
    <property type="component" value="Unassembled WGS sequence"/>
</dbReference>
<keyword evidence="1" id="KW-1133">Transmembrane helix</keyword>
<dbReference type="Gene3D" id="3.40.710.10">
    <property type="entry name" value="DD-peptidase/beta-lactamase superfamily"/>
    <property type="match status" value="1"/>
</dbReference>
<reference evidence="4 5" key="1">
    <citation type="submission" date="2016-01" db="EMBL/GenBank/DDBJ databases">
        <authorList>
            <person name="Oliw E.H."/>
        </authorList>
    </citation>
    <scope>NUCLEOTIDE SEQUENCE [LARGE SCALE GENOMIC DNA]</scope>
    <source>
        <strain evidence="4 5">CMW7756A</strain>
    </source>
</reference>
<proteinExistence type="predicted"/>
<dbReference type="GO" id="GO:0071972">
    <property type="term" value="F:peptidoglycan L,D-transpeptidase activity"/>
    <property type="evidence" value="ECO:0007669"/>
    <property type="project" value="TreeGrafter"/>
</dbReference>
<dbReference type="InterPro" id="IPR050515">
    <property type="entry name" value="Beta-lactam/transpept"/>
</dbReference>
<evidence type="ECO:0000256" key="1">
    <source>
        <dbReference type="SAM" id="Phobius"/>
    </source>
</evidence>
<dbReference type="InterPro" id="IPR012338">
    <property type="entry name" value="Beta-lactam/transpept-like"/>
</dbReference>
<keyword evidence="1" id="KW-0812">Transmembrane</keyword>